<dbReference type="EMBL" id="HG994365">
    <property type="protein sequence ID" value="CAF2076922.1"/>
    <property type="molecule type" value="Genomic_DNA"/>
</dbReference>
<dbReference type="Gramene" id="CDY46322">
    <property type="protein sequence ID" value="CDY46322"/>
    <property type="gene ID" value="GSBRNA2T00083728001"/>
</dbReference>
<gene>
    <name evidence="2" type="primary">BnaC01g31560D</name>
    <name evidence="1" type="ORF">DARMORV10_C01P41870.1</name>
    <name evidence="2" type="ORF">GSBRNA2T00083728001</name>
</gene>
<reference evidence="2" key="2">
    <citation type="submission" date="2014-06" db="EMBL/GenBank/DDBJ databases">
        <authorList>
            <person name="Genoscope - CEA"/>
        </authorList>
    </citation>
    <scope>NUCLEOTIDE SEQUENCE</scope>
</reference>
<evidence type="ECO:0000313" key="2">
    <source>
        <dbReference type="EMBL" id="CDY46322.1"/>
    </source>
</evidence>
<protein>
    <submittedName>
        <fullName evidence="1">(rape) hypothetical protein</fullName>
    </submittedName>
    <submittedName>
        <fullName evidence="2">BnaC01g31560D protein</fullName>
    </submittedName>
</protein>
<reference evidence="1" key="3">
    <citation type="submission" date="2021-01" db="EMBL/GenBank/DDBJ databases">
        <authorList>
            <consortium name="Genoscope - CEA"/>
            <person name="William W."/>
        </authorList>
    </citation>
    <scope>NUCLEOTIDE SEQUENCE</scope>
</reference>
<evidence type="ECO:0000313" key="3">
    <source>
        <dbReference type="Proteomes" id="UP000028999"/>
    </source>
</evidence>
<evidence type="ECO:0000313" key="1">
    <source>
        <dbReference type="EMBL" id="CAF2076922.1"/>
    </source>
</evidence>
<proteinExistence type="predicted"/>
<dbReference type="PaxDb" id="3708-A0A078I896"/>
<name>A0A078I896_BRANA</name>
<dbReference type="AlphaFoldDB" id="A0A078I896"/>
<reference evidence="2 3" key="1">
    <citation type="journal article" date="2014" name="Science">
        <title>Plant genetics. Early allopolyploid evolution in the post-Neolithic Brassica napus oilseed genome.</title>
        <authorList>
            <person name="Chalhoub B."/>
            <person name="Denoeud F."/>
            <person name="Liu S."/>
            <person name="Parkin I.A."/>
            <person name="Tang H."/>
            <person name="Wang X."/>
            <person name="Chiquet J."/>
            <person name="Belcram H."/>
            <person name="Tong C."/>
            <person name="Samans B."/>
            <person name="Correa M."/>
            <person name="Da Silva C."/>
            <person name="Just J."/>
            <person name="Falentin C."/>
            <person name="Koh C.S."/>
            <person name="Le Clainche I."/>
            <person name="Bernard M."/>
            <person name="Bento P."/>
            <person name="Noel B."/>
            <person name="Labadie K."/>
            <person name="Alberti A."/>
            <person name="Charles M."/>
            <person name="Arnaud D."/>
            <person name="Guo H."/>
            <person name="Daviaud C."/>
            <person name="Alamery S."/>
            <person name="Jabbari K."/>
            <person name="Zhao M."/>
            <person name="Edger P.P."/>
            <person name="Chelaifa H."/>
            <person name="Tack D."/>
            <person name="Lassalle G."/>
            <person name="Mestiri I."/>
            <person name="Schnel N."/>
            <person name="Le Paslier M.C."/>
            <person name="Fan G."/>
            <person name="Renault V."/>
            <person name="Bayer P.E."/>
            <person name="Golicz A.A."/>
            <person name="Manoli S."/>
            <person name="Lee T.H."/>
            <person name="Thi V.H."/>
            <person name="Chalabi S."/>
            <person name="Hu Q."/>
            <person name="Fan C."/>
            <person name="Tollenaere R."/>
            <person name="Lu Y."/>
            <person name="Battail C."/>
            <person name="Shen J."/>
            <person name="Sidebottom C.H."/>
            <person name="Wang X."/>
            <person name="Canaguier A."/>
            <person name="Chauveau A."/>
            <person name="Berard A."/>
            <person name="Deniot G."/>
            <person name="Guan M."/>
            <person name="Liu Z."/>
            <person name="Sun F."/>
            <person name="Lim Y.P."/>
            <person name="Lyons E."/>
            <person name="Town C.D."/>
            <person name="Bancroft I."/>
            <person name="Wang X."/>
            <person name="Meng J."/>
            <person name="Ma J."/>
            <person name="Pires J.C."/>
            <person name="King G.J."/>
            <person name="Brunel D."/>
            <person name="Delourme R."/>
            <person name="Renard M."/>
            <person name="Aury J.M."/>
            <person name="Adams K.L."/>
            <person name="Batley J."/>
            <person name="Snowdon R.J."/>
            <person name="Tost J."/>
            <person name="Edwards D."/>
            <person name="Zhou Y."/>
            <person name="Hua W."/>
            <person name="Sharpe A.G."/>
            <person name="Paterson A.H."/>
            <person name="Guan C."/>
            <person name="Wincker P."/>
        </authorList>
    </citation>
    <scope>NUCLEOTIDE SEQUENCE [LARGE SCALE GENOMIC DNA]</scope>
    <source>
        <strain evidence="3">cv. Darmor-bzh</strain>
    </source>
</reference>
<organism evidence="2 3">
    <name type="scientific">Brassica napus</name>
    <name type="common">Rape</name>
    <dbReference type="NCBI Taxonomy" id="3708"/>
    <lineage>
        <taxon>Eukaryota</taxon>
        <taxon>Viridiplantae</taxon>
        <taxon>Streptophyta</taxon>
        <taxon>Embryophyta</taxon>
        <taxon>Tracheophyta</taxon>
        <taxon>Spermatophyta</taxon>
        <taxon>Magnoliopsida</taxon>
        <taxon>eudicotyledons</taxon>
        <taxon>Gunneridae</taxon>
        <taxon>Pentapetalae</taxon>
        <taxon>rosids</taxon>
        <taxon>malvids</taxon>
        <taxon>Brassicales</taxon>
        <taxon>Brassicaceae</taxon>
        <taxon>Brassiceae</taxon>
        <taxon>Brassica</taxon>
    </lineage>
</organism>
<dbReference type="Proteomes" id="UP000028999">
    <property type="component" value="Unassembled WGS sequence"/>
</dbReference>
<keyword evidence="3" id="KW-1185">Reference proteome</keyword>
<dbReference type="EMBL" id="LK032661">
    <property type="protein sequence ID" value="CDY46322.1"/>
    <property type="molecule type" value="Genomic_DNA"/>
</dbReference>
<sequence>MFQGLNQYSSQEGFMAVSLISIYNLGMKRVARFVRREPAISFKSIPKSRAEKKTIESEIT</sequence>
<dbReference type="Proteomes" id="UP001295469">
    <property type="component" value="Chromosome C01"/>
</dbReference>
<accession>A0A078I896</accession>